<dbReference type="InterPro" id="IPR002048">
    <property type="entry name" value="EF_hand_dom"/>
</dbReference>
<dbReference type="Proteomes" id="UP000298787">
    <property type="component" value="Chromosome 18"/>
</dbReference>
<dbReference type="SUPFAM" id="SSF47473">
    <property type="entry name" value="EF-hand"/>
    <property type="match status" value="1"/>
</dbReference>
<keyword evidence="7" id="KW-0175">Coiled coil</keyword>
<dbReference type="GO" id="GO:0016460">
    <property type="term" value="C:myosin II complex"/>
    <property type="evidence" value="ECO:0007669"/>
    <property type="project" value="TreeGrafter"/>
</dbReference>
<reference evidence="10 11" key="1">
    <citation type="submission" date="2019-01" db="EMBL/GenBank/DDBJ databases">
        <title>Genome Assembly of Collichthys lucidus.</title>
        <authorList>
            <person name="Cai M."/>
            <person name="Xiao S."/>
        </authorList>
    </citation>
    <scope>NUCLEOTIDE SEQUENCE [LARGE SCALE GENOMIC DNA]</scope>
    <source>
        <strain evidence="10">JT15FE1705JMU</strain>
        <tissue evidence="10">Muscle</tissue>
    </source>
</reference>
<sequence>MLPKKVALYPAEDELVSLATVYDLLDEQQDHYKELLQQQERSYRAFLQMLMDSSSSRIDSLVREMQDLRSSLQRTKAELAEVKKQGVQNSKRAECLAEGLVMVRGALDGLSIKAGIFGGGAGGRGVDLKRHRGEGGGGGGLRLDGGGRGGGSRGGVTKKNEPRAAKLVADLTDIQFADIKADQLTEEQIAEFKEAFSLFDKDGDGTITTKELGTVMRSLGQNPTEAELQDMINEVDADGNGTIDFPEFLTMMARKMKDTDSEEEIREAFRVFDKDGNGYISAAELRHVMTNLGEKLTDEEVDEMIREADIDGDGQVNYEALDGLLSRAQRQKAAVGPQVGLGPMDGQTETREGC</sequence>
<feature type="domain" description="EF-hand" evidence="9">
    <location>
        <begin position="296"/>
        <end position="331"/>
    </location>
</feature>
<evidence type="ECO:0000256" key="1">
    <source>
        <dbReference type="ARBA" id="ARBA00009763"/>
    </source>
</evidence>
<feature type="compositionally biased region" description="Gly residues" evidence="8">
    <location>
        <begin position="135"/>
        <end position="154"/>
    </location>
</feature>
<comment type="similarity">
    <text evidence="1">Belongs to the calmodulin family.</text>
</comment>
<keyword evidence="3" id="KW-0479">Metal-binding</keyword>
<dbReference type="AlphaFoldDB" id="A0A4U5VF39"/>
<keyword evidence="11" id="KW-1185">Reference proteome</keyword>
<keyword evidence="5" id="KW-0106">Calcium</keyword>
<organism evidence="10 11">
    <name type="scientific">Collichthys lucidus</name>
    <name type="common">Big head croaker</name>
    <name type="synonym">Sciaena lucida</name>
    <dbReference type="NCBI Taxonomy" id="240159"/>
    <lineage>
        <taxon>Eukaryota</taxon>
        <taxon>Metazoa</taxon>
        <taxon>Chordata</taxon>
        <taxon>Craniata</taxon>
        <taxon>Vertebrata</taxon>
        <taxon>Euteleostomi</taxon>
        <taxon>Actinopterygii</taxon>
        <taxon>Neopterygii</taxon>
        <taxon>Teleostei</taxon>
        <taxon>Neoteleostei</taxon>
        <taxon>Acanthomorphata</taxon>
        <taxon>Eupercaria</taxon>
        <taxon>Sciaenidae</taxon>
        <taxon>Collichthys</taxon>
    </lineage>
</organism>
<evidence type="ECO:0000256" key="2">
    <source>
        <dbReference type="ARBA" id="ARBA00022481"/>
    </source>
</evidence>
<dbReference type="EMBL" id="CM014095">
    <property type="protein sequence ID" value="TKS86301.1"/>
    <property type="molecule type" value="Genomic_DNA"/>
</dbReference>
<dbReference type="SMART" id="SM00054">
    <property type="entry name" value="EFh"/>
    <property type="match status" value="4"/>
</dbReference>
<dbReference type="PROSITE" id="PS50222">
    <property type="entry name" value="EF_HAND_2"/>
    <property type="match status" value="4"/>
</dbReference>
<dbReference type="PROSITE" id="PS00018">
    <property type="entry name" value="EF_HAND_1"/>
    <property type="match status" value="3"/>
</dbReference>
<gene>
    <name evidence="10" type="ORF">D9C73_020418</name>
</gene>
<accession>A0A4U5VF39</accession>
<comment type="function">
    <text evidence="6">Calmodulin acts as part of a calcium signal transduction pathway by mediating the control of a large number of enzymes, ion channels, aquaporins and other proteins through calcium-binding. Calcium-binding is required for the activation of calmodulin. Among the enzymes to be stimulated by the calmodulin-calcium complex are a number of protein kinases, such as myosin light-chain kinases and calmodulin-dependent protein kinase type II (CaMK2), and phosphatases.</text>
</comment>
<dbReference type="Gene3D" id="1.10.238.10">
    <property type="entry name" value="EF-hand"/>
    <property type="match status" value="2"/>
</dbReference>
<dbReference type="InterPro" id="IPR050230">
    <property type="entry name" value="CALM/Myosin/TropC-like"/>
</dbReference>
<feature type="domain" description="EF-hand" evidence="9">
    <location>
        <begin position="223"/>
        <end position="258"/>
    </location>
</feature>
<evidence type="ECO:0000256" key="3">
    <source>
        <dbReference type="ARBA" id="ARBA00022723"/>
    </source>
</evidence>
<dbReference type="PANTHER" id="PTHR23048:SF0">
    <property type="entry name" value="CALMODULIN LIKE 3"/>
    <property type="match status" value="1"/>
</dbReference>
<evidence type="ECO:0000256" key="5">
    <source>
        <dbReference type="ARBA" id="ARBA00022837"/>
    </source>
</evidence>
<dbReference type="PANTHER" id="PTHR23048">
    <property type="entry name" value="MYOSIN LIGHT CHAIN 1, 3"/>
    <property type="match status" value="1"/>
</dbReference>
<name>A0A4U5VF39_COLLU</name>
<dbReference type="Pfam" id="PF13499">
    <property type="entry name" value="EF-hand_7"/>
    <property type="match status" value="2"/>
</dbReference>
<evidence type="ECO:0000256" key="7">
    <source>
        <dbReference type="SAM" id="Coils"/>
    </source>
</evidence>
<feature type="coiled-coil region" evidence="7">
    <location>
        <begin position="58"/>
        <end position="85"/>
    </location>
</feature>
<proteinExistence type="inferred from homology"/>
<keyword evidence="2" id="KW-0488">Methylation</keyword>
<protein>
    <submittedName>
        <fullName evidence="10">Calmodulin</fullName>
    </submittedName>
</protein>
<feature type="region of interest" description="Disordered" evidence="8">
    <location>
        <begin position="134"/>
        <end position="160"/>
    </location>
</feature>
<dbReference type="GO" id="GO:0005509">
    <property type="term" value="F:calcium ion binding"/>
    <property type="evidence" value="ECO:0007669"/>
    <property type="project" value="InterPro"/>
</dbReference>
<dbReference type="STRING" id="240159.A0A4U5VF39"/>
<evidence type="ECO:0000259" key="9">
    <source>
        <dbReference type="PROSITE" id="PS50222"/>
    </source>
</evidence>
<evidence type="ECO:0000313" key="10">
    <source>
        <dbReference type="EMBL" id="TKS86301.1"/>
    </source>
</evidence>
<evidence type="ECO:0000256" key="8">
    <source>
        <dbReference type="SAM" id="MobiDB-lite"/>
    </source>
</evidence>
<evidence type="ECO:0000313" key="11">
    <source>
        <dbReference type="Proteomes" id="UP000298787"/>
    </source>
</evidence>
<keyword evidence="4" id="KW-0677">Repeat</keyword>
<dbReference type="FunFam" id="1.10.238.10:FF:000527">
    <property type="entry name" value="Calmodulin-3"/>
    <property type="match status" value="1"/>
</dbReference>
<dbReference type="InterPro" id="IPR018247">
    <property type="entry name" value="EF_Hand_1_Ca_BS"/>
</dbReference>
<feature type="domain" description="EF-hand" evidence="9">
    <location>
        <begin position="187"/>
        <end position="222"/>
    </location>
</feature>
<evidence type="ECO:0000256" key="4">
    <source>
        <dbReference type="ARBA" id="ARBA00022737"/>
    </source>
</evidence>
<dbReference type="CDD" id="cd00051">
    <property type="entry name" value="EFh"/>
    <property type="match status" value="2"/>
</dbReference>
<dbReference type="InterPro" id="IPR011992">
    <property type="entry name" value="EF-hand-dom_pair"/>
</dbReference>
<feature type="domain" description="EF-hand" evidence="9">
    <location>
        <begin position="260"/>
        <end position="295"/>
    </location>
</feature>
<evidence type="ECO:0000256" key="6">
    <source>
        <dbReference type="ARBA" id="ARBA00037485"/>
    </source>
</evidence>